<dbReference type="AlphaFoldDB" id="A0A2H0ZYY0"/>
<comment type="similarity">
    <text evidence="1">Belongs to the APC10 family.</text>
</comment>
<dbReference type="InterPro" id="IPR016901">
    <property type="entry name" value="APC10/Doc1"/>
</dbReference>
<organism evidence="9">
    <name type="scientific">Candidozyma auris</name>
    <name type="common">Yeast</name>
    <name type="synonym">Candida auris</name>
    <dbReference type="NCBI Taxonomy" id="498019"/>
    <lineage>
        <taxon>Eukaryota</taxon>
        <taxon>Fungi</taxon>
        <taxon>Dikarya</taxon>
        <taxon>Ascomycota</taxon>
        <taxon>Saccharomycotina</taxon>
        <taxon>Pichiomycetes</taxon>
        <taxon>Metschnikowiaceae</taxon>
        <taxon>Candidozyma</taxon>
    </lineage>
</organism>
<name>A0A2H0ZYY0_CANAR</name>
<evidence type="ECO:0000256" key="1">
    <source>
        <dbReference type="ARBA" id="ARBA00006762"/>
    </source>
</evidence>
<dbReference type="SMART" id="SM01337">
    <property type="entry name" value="APC10"/>
    <property type="match status" value="1"/>
</dbReference>
<keyword evidence="5" id="KW-0131">Cell cycle</keyword>
<dbReference type="EMBL" id="PEKT02000004">
    <property type="protein sequence ID" value="PIS55503.1"/>
    <property type="molecule type" value="Genomic_DNA"/>
</dbReference>
<evidence type="ECO:0000313" key="9">
    <source>
        <dbReference type="EMBL" id="PIS55503.1"/>
    </source>
</evidence>
<evidence type="ECO:0000256" key="3">
    <source>
        <dbReference type="ARBA" id="ARBA00022776"/>
    </source>
</evidence>
<dbReference type="SUPFAM" id="SSF49785">
    <property type="entry name" value="Galactose-binding domain-like"/>
    <property type="match status" value="1"/>
</dbReference>
<gene>
    <name evidence="8" type="ORF">B9J08_00073</name>
    <name evidence="9" type="ORF">B9J08_001603</name>
</gene>
<feature type="compositionally biased region" description="Basic and acidic residues" evidence="6">
    <location>
        <begin position="47"/>
        <end position="57"/>
    </location>
</feature>
<dbReference type="GO" id="GO:0051301">
    <property type="term" value="P:cell division"/>
    <property type="evidence" value="ECO:0007669"/>
    <property type="project" value="UniProtKB-KW"/>
</dbReference>
<dbReference type="VEuPathDB" id="FungiDB:CJI97_001707"/>
<reference evidence="8 10" key="3">
    <citation type="journal article" date="2018" name="Nat. Commun.">
        <title>Genomic insights into multidrug-resistance, mating and virulence in Candida auris and related emerging species.</title>
        <authorList>
            <person name="Munoz J.F."/>
            <person name="Gade L."/>
            <person name="Chow N.A."/>
            <person name="Loparev V.N."/>
            <person name="Juieng P."/>
            <person name="Berkow E.L."/>
            <person name="Farrer R.A."/>
            <person name="Litvintseva A.P."/>
            <person name="Cuomo C.A."/>
        </authorList>
    </citation>
    <scope>GENOME REANNOTATION</scope>
    <source>
        <strain evidence="8 10">B8441</strain>
    </source>
</reference>
<sequence length="347" mass="38283">MSHSGQWPHGGNYSEPLDPHQHASSSPQPGITEMGTGASYDNEPEEEPRSPDPDALHDYSQTDVSHEPPSLEQQQHALYKSGQKDLDELQLLDLSPLATWKLSSHKRGFGIPQLRADTPDLYWQSDGSSGNNMEHQTNDGGQLSHPHSITLQFSKKVSLERISIFTNYQLDESYTPSKIKIVAGGSIWDLTDVCVVHLDKPIGWSHIVFNGVRGDGLLKCFVVRIIVLANHQDGKDSHIRGVRCLGKKSHAPVLSEPATEKVQRDRSIASGFTSVSGISLNNHSFGELPTSIRRADSLEGTSIEETEEENKNEFDPTTSKILNNVNEVLGFNTGFESIELKSISSIR</sequence>
<evidence type="ECO:0000256" key="4">
    <source>
        <dbReference type="ARBA" id="ARBA00022786"/>
    </source>
</evidence>
<evidence type="ECO:0000256" key="2">
    <source>
        <dbReference type="ARBA" id="ARBA00022618"/>
    </source>
</evidence>
<evidence type="ECO:0000313" key="10">
    <source>
        <dbReference type="Proteomes" id="UP000230249"/>
    </source>
</evidence>
<comment type="caution">
    <text evidence="9">The sequence shown here is derived from an EMBL/GenBank/DDBJ whole genome shotgun (WGS) entry which is preliminary data.</text>
</comment>
<evidence type="ECO:0000313" key="8">
    <source>
        <dbReference type="EMBL" id="KAK8441761.1"/>
    </source>
</evidence>
<dbReference type="VEuPathDB" id="FungiDB:CJJ07_000100"/>
<dbReference type="InterPro" id="IPR004939">
    <property type="entry name" value="APC_su10/DOC_dom"/>
</dbReference>
<dbReference type="Proteomes" id="UP000230249">
    <property type="component" value="Unassembled WGS sequence"/>
</dbReference>
<dbReference type="EMBL" id="PEKT03000001">
    <property type="protein sequence ID" value="KAK8441761.1"/>
    <property type="molecule type" value="Genomic_DNA"/>
</dbReference>
<dbReference type="CDD" id="cd08366">
    <property type="entry name" value="APC10"/>
    <property type="match status" value="1"/>
</dbReference>
<dbReference type="GO" id="GO:0031145">
    <property type="term" value="P:anaphase-promoting complex-dependent catabolic process"/>
    <property type="evidence" value="ECO:0007669"/>
    <property type="project" value="InterPro"/>
</dbReference>
<dbReference type="VEuPathDB" id="FungiDB:QG37_03482"/>
<reference evidence="9" key="2">
    <citation type="submission" date="2017-11" db="EMBL/GenBank/DDBJ databases">
        <title>Candida auris genome assembly and annotation.</title>
        <authorList>
            <person name="Munoz J.F."/>
            <person name="Gade L.G."/>
            <person name="Chow N.A."/>
            <person name="Litvintseva A.P."/>
            <person name="Loparev V.N."/>
            <person name="Cuomo C.A."/>
        </authorList>
    </citation>
    <scope>NUCLEOTIDE SEQUENCE</scope>
    <source>
        <strain evidence="9">B8441</strain>
    </source>
</reference>
<dbReference type="Gene3D" id="2.60.120.260">
    <property type="entry name" value="Galactose-binding domain-like"/>
    <property type="match status" value="1"/>
</dbReference>
<accession>A0A510P5Z3</accession>
<keyword evidence="3" id="KW-0498">Mitosis</keyword>
<keyword evidence="2" id="KW-0132">Cell division</keyword>
<keyword evidence="4" id="KW-0833">Ubl conjugation pathway</keyword>
<evidence type="ECO:0000256" key="5">
    <source>
        <dbReference type="ARBA" id="ARBA00023306"/>
    </source>
</evidence>
<accession>A0A2H0ZYY0</accession>
<dbReference type="STRING" id="498019.A0A2H0ZYY0"/>
<proteinExistence type="inferred from homology"/>
<dbReference type="OMA" id="HNHLIHA"/>
<dbReference type="GO" id="GO:0070979">
    <property type="term" value="P:protein K11-linked ubiquitination"/>
    <property type="evidence" value="ECO:0007669"/>
    <property type="project" value="TreeGrafter"/>
</dbReference>
<protein>
    <recommendedName>
        <fullName evidence="7">DOC domain-containing protein</fullName>
    </recommendedName>
</protein>
<evidence type="ECO:0000259" key="7">
    <source>
        <dbReference type="PROSITE" id="PS51284"/>
    </source>
</evidence>
<dbReference type="Pfam" id="PF03256">
    <property type="entry name" value="ANAPC10"/>
    <property type="match status" value="1"/>
</dbReference>
<dbReference type="GO" id="GO:0005680">
    <property type="term" value="C:anaphase-promoting complex"/>
    <property type="evidence" value="ECO:0007669"/>
    <property type="project" value="InterPro"/>
</dbReference>
<feature type="region of interest" description="Disordered" evidence="6">
    <location>
        <begin position="1"/>
        <end position="74"/>
    </location>
</feature>
<reference evidence="9 10" key="1">
    <citation type="journal article" date="2017" name="Clin. Infect. Dis.">
        <title>Simultaneous emergence of multidrug-resistant Candida auris on 3 continents confirmed by whole-genome sequencing and epidemiological analyses.</title>
        <authorList>
            <person name="Lockhart S.R."/>
            <person name="Etienne K.A."/>
            <person name="Vallabhaneni S."/>
            <person name="Farooqi J."/>
            <person name="Chowdhary A."/>
            <person name="Govender N.P."/>
            <person name="Colombo A.L."/>
            <person name="Calvo B."/>
            <person name="Cuomo C.A."/>
            <person name="Desjardins C.A."/>
            <person name="Berkow E.L."/>
            <person name="Castanheira M."/>
            <person name="Magobo R.E."/>
            <person name="Jabeen K."/>
            <person name="Asghar R.J."/>
            <person name="Meis J.F."/>
            <person name="Jackson B."/>
            <person name="Chiller T."/>
            <person name="Litvintseva A.P."/>
        </authorList>
    </citation>
    <scope>NUCLEOTIDE SEQUENCE [LARGE SCALE GENOMIC DNA]</scope>
    <source>
        <strain evidence="9 10">B8441</strain>
    </source>
</reference>
<dbReference type="VEuPathDB" id="FungiDB:CJI96_0000069"/>
<dbReference type="PROSITE" id="PS51284">
    <property type="entry name" value="DOC"/>
    <property type="match status" value="1"/>
</dbReference>
<dbReference type="PANTHER" id="PTHR12936:SF0">
    <property type="entry name" value="ANAPHASE-PROMOTING COMPLEX SUBUNIT 10"/>
    <property type="match status" value="1"/>
</dbReference>
<dbReference type="PANTHER" id="PTHR12936">
    <property type="entry name" value="ANAPHASE-PROMOTING COMPLEX 10"/>
    <property type="match status" value="1"/>
</dbReference>
<evidence type="ECO:0000256" key="6">
    <source>
        <dbReference type="SAM" id="MobiDB-lite"/>
    </source>
</evidence>
<reference evidence="8" key="4">
    <citation type="submission" date="2024-03" db="EMBL/GenBank/DDBJ databases">
        <title>Improved genome assembly of Candida auris strain B8441 and annotation of B11205.</title>
        <authorList>
            <person name="Cauldron N.C."/>
            <person name="Shea T."/>
            <person name="Cuomo C.A."/>
        </authorList>
    </citation>
    <scope>NUCLEOTIDE SEQUENCE</scope>
    <source>
        <strain evidence="8">B8441</strain>
    </source>
</reference>
<dbReference type="InterPro" id="IPR008979">
    <property type="entry name" value="Galactose-bd-like_sf"/>
</dbReference>
<keyword evidence="10" id="KW-1185">Reference proteome</keyword>
<feature type="domain" description="DOC" evidence="7">
    <location>
        <begin position="70"/>
        <end position="271"/>
    </location>
</feature>
<dbReference type="VEuPathDB" id="FungiDB:B9J08_001603"/>